<dbReference type="OrthoDB" id="9810967at2"/>
<dbReference type="InterPro" id="IPR039104">
    <property type="entry name" value="6PGL"/>
</dbReference>
<comment type="catalytic activity">
    <reaction evidence="1 7">
        <text>6-phospho-D-glucono-1,5-lactone + H2O = 6-phospho-D-gluconate + H(+)</text>
        <dbReference type="Rhea" id="RHEA:12556"/>
        <dbReference type="ChEBI" id="CHEBI:15377"/>
        <dbReference type="ChEBI" id="CHEBI:15378"/>
        <dbReference type="ChEBI" id="CHEBI:57955"/>
        <dbReference type="ChEBI" id="CHEBI:58759"/>
        <dbReference type="EC" id="3.1.1.31"/>
    </reaction>
</comment>
<feature type="region of interest" description="Disordered" evidence="8">
    <location>
        <begin position="100"/>
        <end position="120"/>
    </location>
</feature>
<protein>
    <recommendedName>
        <fullName evidence="6 7">6-phosphogluconolactonase</fullName>
        <shortName evidence="7">6PGL</shortName>
        <ecNumber evidence="5 7">3.1.1.31</ecNumber>
    </recommendedName>
</protein>
<evidence type="ECO:0000313" key="10">
    <source>
        <dbReference type="EMBL" id="ABK52894.1"/>
    </source>
</evidence>
<dbReference type="RefSeq" id="WP_011719957.1">
    <property type="nucleotide sequence ID" value="NC_008578.1"/>
</dbReference>
<accession>A0LTY4</accession>
<dbReference type="InParanoid" id="A0LTY4"/>
<evidence type="ECO:0000256" key="2">
    <source>
        <dbReference type="ARBA" id="ARBA00002681"/>
    </source>
</evidence>
<dbReference type="SUPFAM" id="SSF100950">
    <property type="entry name" value="NagB/RpiA/CoA transferase-like"/>
    <property type="match status" value="1"/>
</dbReference>
<evidence type="ECO:0000256" key="3">
    <source>
        <dbReference type="ARBA" id="ARBA00004961"/>
    </source>
</evidence>
<dbReference type="UniPathway" id="UPA00115">
    <property type="reaction ID" value="UER00409"/>
</dbReference>
<evidence type="ECO:0000259" key="9">
    <source>
        <dbReference type="Pfam" id="PF01182"/>
    </source>
</evidence>
<gene>
    <name evidence="7" type="primary">pgl</name>
    <name evidence="10" type="ordered locus">Acel_1122</name>
</gene>
<dbReference type="AlphaFoldDB" id="A0LTY4"/>
<dbReference type="EC" id="3.1.1.31" evidence="5 7"/>
<dbReference type="eggNOG" id="COG0363">
    <property type="taxonomic scope" value="Bacteria"/>
</dbReference>
<dbReference type="CDD" id="cd01400">
    <property type="entry name" value="6PGL"/>
    <property type="match status" value="1"/>
</dbReference>
<evidence type="ECO:0000256" key="5">
    <source>
        <dbReference type="ARBA" id="ARBA00013198"/>
    </source>
</evidence>
<dbReference type="InterPro" id="IPR005900">
    <property type="entry name" value="6-phosphogluconolactonase_DevB"/>
</dbReference>
<dbReference type="PANTHER" id="PTHR11054">
    <property type="entry name" value="6-PHOSPHOGLUCONOLACTONASE"/>
    <property type="match status" value="1"/>
</dbReference>
<dbReference type="STRING" id="351607.Acel_1122"/>
<feature type="domain" description="Glucosamine/galactosamine-6-phosphate isomerase" evidence="9">
    <location>
        <begin position="10"/>
        <end position="232"/>
    </location>
</feature>
<dbReference type="PANTHER" id="PTHR11054:SF0">
    <property type="entry name" value="6-PHOSPHOGLUCONOLACTONASE"/>
    <property type="match status" value="1"/>
</dbReference>
<keyword evidence="7 10" id="KW-0378">Hydrolase</keyword>
<dbReference type="KEGG" id="ace:Acel_1122"/>
<evidence type="ECO:0000313" key="11">
    <source>
        <dbReference type="Proteomes" id="UP000008221"/>
    </source>
</evidence>
<dbReference type="GO" id="GO:0017057">
    <property type="term" value="F:6-phosphogluconolactonase activity"/>
    <property type="evidence" value="ECO:0007669"/>
    <property type="project" value="UniProtKB-UniRule"/>
</dbReference>
<comment type="function">
    <text evidence="2 7">Hydrolysis of 6-phosphogluconolactone to 6-phosphogluconate.</text>
</comment>
<dbReference type="GO" id="GO:0006098">
    <property type="term" value="P:pentose-phosphate shunt"/>
    <property type="evidence" value="ECO:0007669"/>
    <property type="project" value="UniProtKB-UniPathway"/>
</dbReference>
<evidence type="ECO:0000256" key="8">
    <source>
        <dbReference type="SAM" id="MobiDB-lite"/>
    </source>
</evidence>
<dbReference type="FunCoup" id="A0LTY4">
    <property type="interactions" value="292"/>
</dbReference>
<dbReference type="InterPro" id="IPR006148">
    <property type="entry name" value="Glc/Gal-6P_isomerase"/>
</dbReference>
<dbReference type="GO" id="GO:0005975">
    <property type="term" value="P:carbohydrate metabolic process"/>
    <property type="evidence" value="ECO:0007669"/>
    <property type="project" value="UniProtKB-UniRule"/>
</dbReference>
<proteinExistence type="inferred from homology"/>
<dbReference type="Pfam" id="PF01182">
    <property type="entry name" value="Glucosamine_iso"/>
    <property type="match status" value="1"/>
</dbReference>
<keyword evidence="11" id="KW-1185">Reference proteome</keyword>
<sequence length="254" mass="26284">MTRQIIIHPDAGTLAAAVAARLITRLIDMLAAQAEAHLALTGGRIGTAVLAQVADSPACRALDWSRVNVWWSDERFVPAGHPDRNDAAAHAALLGKVPADPRRLHPMPAADGPQSDPHEAARRYAAELAAAAGPHRSVPAFDVLLLGVGEDGHVASLFPGSPLLAATDPVVAVRDAPKPPPTRLSLSLPALNEAREIWLVVAGPEKAAAVRQAVGGGGLPAGQVAGRERTLWLIDEAAATGLASRSPGWTSPTS</sequence>
<dbReference type="Proteomes" id="UP000008221">
    <property type="component" value="Chromosome"/>
</dbReference>
<reference evidence="10 11" key="1">
    <citation type="journal article" date="2009" name="Genome Res.">
        <title>Complete genome of the cellulolytic thermophile Acidothermus cellulolyticus 11B provides insights into its ecophysiological and evolutionary adaptations.</title>
        <authorList>
            <person name="Barabote R.D."/>
            <person name="Xie G."/>
            <person name="Leu D.H."/>
            <person name="Normand P."/>
            <person name="Necsulea A."/>
            <person name="Daubin V."/>
            <person name="Medigue C."/>
            <person name="Adney W.S."/>
            <person name="Xu X.C."/>
            <person name="Lapidus A."/>
            <person name="Parales R.E."/>
            <person name="Detter C."/>
            <person name="Pujic P."/>
            <person name="Bruce D."/>
            <person name="Lavire C."/>
            <person name="Challacombe J.F."/>
            <person name="Brettin T.S."/>
            <person name="Berry A.M."/>
        </authorList>
    </citation>
    <scope>NUCLEOTIDE SEQUENCE [LARGE SCALE GENOMIC DNA]</scope>
    <source>
        <strain evidence="11">ATCC 43068 / DSM 8971 / 11B</strain>
    </source>
</reference>
<dbReference type="EMBL" id="CP000481">
    <property type="protein sequence ID" value="ABK52894.1"/>
    <property type="molecule type" value="Genomic_DNA"/>
</dbReference>
<dbReference type="HOGENOM" id="CLU_053947_1_0_11"/>
<dbReference type="NCBIfam" id="TIGR01198">
    <property type="entry name" value="pgl"/>
    <property type="match status" value="1"/>
</dbReference>
<evidence type="ECO:0000256" key="4">
    <source>
        <dbReference type="ARBA" id="ARBA00010662"/>
    </source>
</evidence>
<name>A0LTY4_ACIC1</name>
<comment type="similarity">
    <text evidence="4 7">Belongs to the glucosamine/galactosamine-6-phosphate isomerase family. 6-phosphogluconolactonase subfamily.</text>
</comment>
<evidence type="ECO:0000256" key="7">
    <source>
        <dbReference type="RuleBase" id="RU365095"/>
    </source>
</evidence>
<dbReference type="InterPro" id="IPR037171">
    <property type="entry name" value="NagB/RpiA_transferase-like"/>
</dbReference>
<organism evidence="10 11">
    <name type="scientific">Acidothermus cellulolyticus (strain ATCC 43068 / DSM 8971 / 11B)</name>
    <dbReference type="NCBI Taxonomy" id="351607"/>
    <lineage>
        <taxon>Bacteria</taxon>
        <taxon>Bacillati</taxon>
        <taxon>Actinomycetota</taxon>
        <taxon>Actinomycetes</taxon>
        <taxon>Acidothermales</taxon>
        <taxon>Acidothermaceae</taxon>
        <taxon>Acidothermus</taxon>
    </lineage>
</organism>
<evidence type="ECO:0000256" key="6">
    <source>
        <dbReference type="ARBA" id="ARBA00020337"/>
    </source>
</evidence>
<evidence type="ECO:0000256" key="1">
    <source>
        <dbReference type="ARBA" id="ARBA00000832"/>
    </source>
</evidence>
<comment type="pathway">
    <text evidence="3 7">Carbohydrate degradation; pentose phosphate pathway; D-ribulose 5-phosphate from D-glucose 6-phosphate (oxidative stage): step 2/3.</text>
</comment>
<dbReference type="Gene3D" id="3.40.50.1360">
    <property type="match status" value="1"/>
</dbReference>